<sequence>YSTLKGRVDEMKFSASGGAGRRQVADDLETRLTEAADKAERNKAKYERLAKMVVDVNAGVFHLAGKLESVDLDGEPLLDPVDAPIEEVLSQVELKLSKLISSTGWDTGANKRVVPASEAASFEDRLLDKIADMQSGLVRVRATEGQLQQQEQDDMANDDGEGDEDDGSFDEKRASGQPTGGVDEDVWNRKHVKYNSQQIIEKQLKKERKKAAAVAAGAGASASRKA</sequence>
<organism evidence="2 3">
    <name type="scientific">Perkinsus olseni</name>
    <name type="common">Perkinsus atlanticus</name>
    <dbReference type="NCBI Taxonomy" id="32597"/>
    <lineage>
        <taxon>Eukaryota</taxon>
        <taxon>Sar</taxon>
        <taxon>Alveolata</taxon>
        <taxon>Perkinsozoa</taxon>
        <taxon>Perkinsea</taxon>
        <taxon>Perkinsida</taxon>
        <taxon>Perkinsidae</taxon>
        <taxon>Perkinsus</taxon>
    </lineage>
</organism>
<dbReference type="Proteomes" id="UP000574390">
    <property type="component" value="Unassembled WGS sequence"/>
</dbReference>
<dbReference type="PANTHER" id="PTHR46518">
    <property type="entry name" value="COILED-COIL DOMAIN-CONTAINING PROTEIN 151"/>
    <property type="match status" value="1"/>
</dbReference>
<feature type="non-terminal residue" evidence="2">
    <location>
        <position position="1"/>
    </location>
</feature>
<feature type="region of interest" description="Disordered" evidence="1">
    <location>
        <begin position="142"/>
        <end position="189"/>
    </location>
</feature>
<gene>
    <name evidence="2" type="ORF">FOZ62_009625</name>
</gene>
<dbReference type="GO" id="GO:0036064">
    <property type="term" value="C:ciliary basal body"/>
    <property type="evidence" value="ECO:0007669"/>
    <property type="project" value="TreeGrafter"/>
</dbReference>
<evidence type="ECO:0000313" key="2">
    <source>
        <dbReference type="EMBL" id="KAF4733412.1"/>
    </source>
</evidence>
<feature type="compositionally biased region" description="Low complexity" evidence="1">
    <location>
        <begin position="212"/>
        <end position="226"/>
    </location>
</feature>
<dbReference type="PANTHER" id="PTHR46518:SF1">
    <property type="entry name" value="OUTER DYNEIN ARM-DOCKING COMPLEX SUBUNIT 3"/>
    <property type="match status" value="1"/>
</dbReference>
<protein>
    <submittedName>
        <fullName evidence="2">Uncharacterized protein</fullName>
    </submittedName>
</protein>
<comment type="caution">
    <text evidence="2">The sequence shown here is derived from an EMBL/GenBank/DDBJ whole genome shotgun (WGS) entry which is preliminary data.</text>
</comment>
<dbReference type="InterPro" id="IPR033192">
    <property type="entry name" value="ODAD3"/>
</dbReference>
<accession>A0A7J6SLH3</accession>
<dbReference type="GO" id="GO:0035253">
    <property type="term" value="C:ciliary rootlet"/>
    <property type="evidence" value="ECO:0007669"/>
    <property type="project" value="TreeGrafter"/>
</dbReference>
<evidence type="ECO:0000256" key="1">
    <source>
        <dbReference type="SAM" id="MobiDB-lite"/>
    </source>
</evidence>
<dbReference type="GO" id="GO:0036158">
    <property type="term" value="P:outer dynein arm assembly"/>
    <property type="evidence" value="ECO:0007669"/>
    <property type="project" value="InterPro"/>
</dbReference>
<dbReference type="EMBL" id="JABANM010013989">
    <property type="protein sequence ID" value="KAF4733412.1"/>
    <property type="molecule type" value="Genomic_DNA"/>
</dbReference>
<reference evidence="2 3" key="1">
    <citation type="submission" date="2020-04" db="EMBL/GenBank/DDBJ databases">
        <title>Perkinsus olseni comparative genomics.</title>
        <authorList>
            <person name="Bogema D.R."/>
        </authorList>
    </citation>
    <scope>NUCLEOTIDE SEQUENCE [LARGE SCALE GENOMIC DNA]</scope>
    <source>
        <strain evidence="2">ATCC PRA-205</strain>
    </source>
</reference>
<evidence type="ECO:0000313" key="3">
    <source>
        <dbReference type="Proteomes" id="UP000574390"/>
    </source>
</evidence>
<feature type="compositionally biased region" description="Acidic residues" evidence="1">
    <location>
        <begin position="151"/>
        <end position="168"/>
    </location>
</feature>
<proteinExistence type="predicted"/>
<dbReference type="GO" id="GO:0003341">
    <property type="term" value="P:cilium movement"/>
    <property type="evidence" value="ECO:0007669"/>
    <property type="project" value="InterPro"/>
</dbReference>
<dbReference type="AlphaFoldDB" id="A0A7J6SLH3"/>
<name>A0A7J6SLH3_PEROL</name>
<dbReference type="GO" id="GO:0097542">
    <property type="term" value="C:ciliary tip"/>
    <property type="evidence" value="ECO:0007669"/>
    <property type="project" value="TreeGrafter"/>
</dbReference>
<feature type="region of interest" description="Disordered" evidence="1">
    <location>
        <begin position="203"/>
        <end position="226"/>
    </location>
</feature>